<evidence type="ECO:0000313" key="4">
    <source>
        <dbReference type="Proteomes" id="UP000053259"/>
    </source>
</evidence>
<dbReference type="AlphaFoldDB" id="A0A0D2ARL9"/>
<dbReference type="GeneID" id="27314666"/>
<dbReference type="GO" id="GO:0016491">
    <property type="term" value="F:oxidoreductase activity"/>
    <property type="evidence" value="ECO:0007669"/>
    <property type="project" value="InterPro"/>
</dbReference>
<dbReference type="RefSeq" id="XP_016211713.1">
    <property type="nucleotide sequence ID" value="XM_016360374.1"/>
</dbReference>
<dbReference type="VEuPathDB" id="FungiDB:PV09_06693"/>
<dbReference type="SUPFAM" id="SSF54909">
    <property type="entry name" value="Dimeric alpha+beta barrel"/>
    <property type="match status" value="1"/>
</dbReference>
<proteinExistence type="inferred from homology"/>
<protein>
    <recommendedName>
        <fullName evidence="2">EthD domain-containing protein</fullName>
    </recommendedName>
</protein>
<reference evidence="3 4" key="1">
    <citation type="submission" date="2015-01" db="EMBL/GenBank/DDBJ databases">
        <title>The Genome Sequence of Ochroconis gallopava CBS43764.</title>
        <authorList>
            <consortium name="The Broad Institute Genomics Platform"/>
            <person name="Cuomo C."/>
            <person name="de Hoog S."/>
            <person name="Gorbushina A."/>
            <person name="Stielow B."/>
            <person name="Teixiera M."/>
            <person name="Abouelleil A."/>
            <person name="Chapman S.B."/>
            <person name="Priest M."/>
            <person name="Young S.K."/>
            <person name="Wortman J."/>
            <person name="Nusbaum C."/>
            <person name="Birren B."/>
        </authorList>
    </citation>
    <scope>NUCLEOTIDE SEQUENCE [LARGE SCALE GENOMIC DNA]</scope>
    <source>
        <strain evidence="3 4">CBS 43764</strain>
    </source>
</reference>
<evidence type="ECO:0000256" key="1">
    <source>
        <dbReference type="ARBA" id="ARBA00005986"/>
    </source>
</evidence>
<evidence type="ECO:0000313" key="3">
    <source>
        <dbReference type="EMBL" id="KIW01844.1"/>
    </source>
</evidence>
<dbReference type="Pfam" id="PF07110">
    <property type="entry name" value="EthD"/>
    <property type="match status" value="1"/>
</dbReference>
<dbReference type="EMBL" id="KN847552">
    <property type="protein sequence ID" value="KIW01843.1"/>
    <property type="molecule type" value="Genomic_DNA"/>
</dbReference>
<keyword evidence="4" id="KW-1185">Reference proteome</keyword>
<evidence type="ECO:0000259" key="2">
    <source>
        <dbReference type="Pfam" id="PF07110"/>
    </source>
</evidence>
<gene>
    <name evidence="3" type="ORF">PV09_06693</name>
</gene>
<organism evidence="3 4">
    <name type="scientific">Verruconis gallopava</name>
    <dbReference type="NCBI Taxonomy" id="253628"/>
    <lineage>
        <taxon>Eukaryota</taxon>
        <taxon>Fungi</taxon>
        <taxon>Dikarya</taxon>
        <taxon>Ascomycota</taxon>
        <taxon>Pezizomycotina</taxon>
        <taxon>Dothideomycetes</taxon>
        <taxon>Pleosporomycetidae</taxon>
        <taxon>Venturiales</taxon>
        <taxon>Sympoventuriaceae</taxon>
        <taxon>Verruconis</taxon>
    </lineage>
</organism>
<name>A0A0D2ARL9_9PEZI</name>
<dbReference type="Gene3D" id="3.30.70.100">
    <property type="match status" value="1"/>
</dbReference>
<dbReference type="STRING" id="253628.A0A0D2ARL9"/>
<comment type="similarity">
    <text evidence="1">Belongs to the tpcK family.</text>
</comment>
<dbReference type="Proteomes" id="UP000053259">
    <property type="component" value="Unassembled WGS sequence"/>
</dbReference>
<accession>A0A0D2ARL9</accession>
<dbReference type="InterPro" id="IPR009799">
    <property type="entry name" value="EthD_dom"/>
</dbReference>
<dbReference type="RefSeq" id="XP_016211712.1">
    <property type="nucleotide sequence ID" value="XM_016360373.1"/>
</dbReference>
<dbReference type="OrthoDB" id="3183782at2759"/>
<dbReference type="InterPro" id="IPR011008">
    <property type="entry name" value="Dimeric_a/b-barrel"/>
</dbReference>
<dbReference type="HOGENOM" id="CLU_115019_0_1_1"/>
<sequence>MPETGGAPPGKVLKYTSYLFKNPKLSEEEFHDHWRNHHSRNPLEAMVKHGVIRYTQYHCTEATRGLLSPMVQARKDNPNSELKFEIMPFDAIVQIWVPDWETWLKVAREPIFGKAIFEDESYLFDCTRSFTTLGWEEDMLLDGKIVMPGYQGLSKCDCKCGLCSHKCEAQPDD</sequence>
<dbReference type="EMBL" id="KN847552">
    <property type="protein sequence ID" value="KIW01844.1"/>
    <property type="molecule type" value="Genomic_DNA"/>
</dbReference>
<feature type="domain" description="EthD" evidence="2">
    <location>
        <begin position="23"/>
        <end position="125"/>
    </location>
</feature>